<dbReference type="OrthoDB" id="3382693at2"/>
<sequence length="255" mass="28363">MTGAVLDAARARYWIDRWDRQQEYYMPDREQRFEVIGDVLDELLERRDPLIVDLGVGPGTLSERLLQRFPGATVVGVDADPLLLGLADLALASPRFRTVYADLRAEGWLGALGLDRAPDAFVSTTALHWMNRIPLRELIGTCADALAPGGLFVDGDHLYEGPAGPRLDALGRAMTARRALRRGTSEMEDWAAWWEAVEQAPELADLVRLRDGGFEHKVHDRPTAHDYVDFARAAGFAEAGIVWQYGDDRVVVGIR</sequence>
<proteinExistence type="predicted"/>
<dbReference type="GO" id="GO:0008168">
    <property type="term" value="F:methyltransferase activity"/>
    <property type="evidence" value="ECO:0007669"/>
    <property type="project" value="UniProtKB-KW"/>
</dbReference>
<feature type="domain" description="Methyltransferase" evidence="1">
    <location>
        <begin position="51"/>
        <end position="150"/>
    </location>
</feature>
<evidence type="ECO:0000259" key="1">
    <source>
        <dbReference type="Pfam" id="PF13649"/>
    </source>
</evidence>
<name>A0A370H2E1_9NOCA</name>
<dbReference type="Gene3D" id="3.40.50.150">
    <property type="entry name" value="Vaccinia Virus protein VP39"/>
    <property type="match status" value="1"/>
</dbReference>
<reference evidence="2 3" key="1">
    <citation type="submission" date="2018-07" db="EMBL/GenBank/DDBJ databases">
        <title>Genomic Encyclopedia of Type Strains, Phase IV (KMG-IV): sequencing the most valuable type-strain genomes for metagenomic binning, comparative biology and taxonomic classification.</title>
        <authorList>
            <person name="Goeker M."/>
        </authorList>
    </citation>
    <scope>NUCLEOTIDE SEQUENCE [LARGE SCALE GENOMIC DNA]</scope>
    <source>
        <strain evidence="2 3">DSM 44952</strain>
    </source>
</reference>
<dbReference type="CDD" id="cd02440">
    <property type="entry name" value="AdoMet_MTases"/>
    <property type="match status" value="1"/>
</dbReference>
<dbReference type="EMBL" id="QQAZ01000006">
    <property type="protein sequence ID" value="RDI50113.1"/>
    <property type="molecule type" value="Genomic_DNA"/>
</dbReference>
<dbReference type="AlphaFoldDB" id="A0A370H2E1"/>
<gene>
    <name evidence="2" type="ORF">DFR68_106552</name>
</gene>
<keyword evidence="3" id="KW-1185">Reference proteome</keyword>
<dbReference type="InterPro" id="IPR041698">
    <property type="entry name" value="Methyltransf_25"/>
</dbReference>
<dbReference type="InterPro" id="IPR029063">
    <property type="entry name" value="SAM-dependent_MTases_sf"/>
</dbReference>
<dbReference type="RefSeq" id="WP_068021591.1">
    <property type="nucleotide sequence ID" value="NZ_QQAZ01000006.1"/>
</dbReference>
<dbReference type="Pfam" id="PF13649">
    <property type="entry name" value="Methyltransf_25"/>
    <property type="match status" value="1"/>
</dbReference>
<dbReference type="SUPFAM" id="SSF53335">
    <property type="entry name" value="S-adenosyl-L-methionine-dependent methyltransferases"/>
    <property type="match status" value="1"/>
</dbReference>
<dbReference type="Proteomes" id="UP000255355">
    <property type="component" value="Unassembled WGS sequence"/>
</dbReference>
<dbReference type="GO" id="GO:0032259">
    <property type="term" value="P:methylation"/>
    <property type="evidence" value="ECO:0007669"/>
    <property type="project" value="UniProtKB-KW"/>
</dbReference>
<keyword evidence="2" id="KW-0489">Methyltransferase</keyword>
<protein>
    <submittedName>
        <fullName evidence="2">Methyltransferase family protein</fullName>
    </submittedName>
</protein>
<keyword evidence="2" id="KW-0808">Transferase</keyword>
<accession>A0A370H2E1</accession>
<dbReference type="STRING" id="1210089.GCA_001613165_03992"/>
<organism evidence="2 3">
    <name type="scientific">Nocardia mexicana</name>
    <dbReference type="NCBI Taxonomy" id="279262"/>
    <lineage>
        <taxon>Bacteria</taxon>
        <taxon>Bacillati</taxon>
        <taxon>Actinomycetota</taxon>
        <taxon>Actinomycetes</taxon>
        <taxon>Mycobacteriales</taxon>
        <taxon>Nocardiaceae</taxon>
        <taxon>Nocardia</taxon>
    </lineage>
</organism>
<evidence type="ECO:0000313" key="2">
    <source>
        <dbReference type="EMBL" id="RDI50113.1"/>
    </source>
</evidence>
<evidence type="ECO:0000313" key="3">
    <source>
        <dbReference type="Proteomes" id="UP000255355"/>
    </source>
</evidence>
<comment type="caution">
    <text evidence="2">The sequence shown here is derived from an EMBL/GenBank/DDBJ whole genome shotgun (WGS) entry which is preliminary data.</text>
</comment>